<dbReference type="Proteomes" id="UP000054693">
    <property type="component" value="Unassembled WGS sequence"/>
</dbReference>
<evidence type="ECO:0000313" key="1">
    <source>
        <dbReference type="EMBL" id="KTD72716.1"/>
    </source>
</evidence>
<dbReference type="PATRIC" id="fig|40335.7.peg.586"/>
<evidence type="ECO:0000313" key="2">
    <source>
        <dbReference type="Proteomes" id="UP000054693"/>
    </source>
</evidence>
<proteinExistence type="predicted"/>
<dbReference type="EMBL" id="LNZA01000001">
    <property type="protein sequence ID" value="KTD72716.1"/>
    <property type="molecule type" value="Genomic_DNA"/>
</dbReference>
<organism evidence="1 2">
    <name type="scientific">Legionella tucsonensis</name>
    <dbReference type="NCBI Taxonomy" id="40335"/>
    <lineage>
        <taxon>Bacteria</taxon>
        <taxon>Pseudomonadati</taxon>
        <taxon>Pseudomonadota</taxon>
        <taxon>Gammaproteobacteria</taxon>
        <taxon>Legionellales</taxon>
        <taxon>Legionellaceae</taxon>
        <taxon>Legionella</taxon>
    </lineage>
</organism>
<dbReference type="STRING" id="40335.Ltuc_0563"/>
<keyword evidence="2" id="KW-1185">Reference proteome</keyword>
<sequence>MQPKISAVLNNCALHLFTPEIKAEIEKFAANKSYNNNHNDQYDVLKNIFAKFYGFSPEEFTYAQFSNILENYNLHDCQLLLGPVLRQYIKTTMTKEDIVELFAISIDVSPQEYIKLKTEIDASTGRYDSLSPDEIAVFIGNPLGISLTYHSQHGSPQSLPAEYSISSIDIFHQGGITGAEAGGHWERENNSENIIDFSKQKDTQLTFISSLFSEGSADMSQCGILLLKKHIELTKNNPKNLNELVLKLNDQAKALSDHLMEGEFPDINKFAEVLKNIKSEPIQTQLETQSEYPIRFKQVDDSHTNYNFLFQTSTKMLTLLKDSGLAVAYLTICSCSPIPNGNLSNSRLYKEKLDQMKSEDCTLPTLIMRS</sequence>
<comment type="caution">
    <text evidence="1">The sequence shown here is derived from an EMBL/GenBank/DDBJ whole genome shotgun (WGS) entry which is preliminary data.</text>
</comment>
<accession>A0A0W0ZU69</accession>
<protein>
    <submittedName>
        <fullName evidence="1">Uncharacterized protein</fullName>
    </submittedName>
</protein>
<name>A0A0W0ZU69_9GAMM</name>
<reference evidence="1 2" key="1">
    <citation type="submission" date="2015-11" db="EMBL/GenBank/DDBJ databases">
        <title>Genomic analysis of 38 Legionella species identifies large and diverse effector repertoires.</title>
        <authorList>
            <person name="Burstein D."/>
            <person name="Amaro F."/>
            <person name="Zusman T."/>
            <person name="Lifshitz Z."/>
            <person name="Cohen O."/>
            <person name="Gilbert J.A."/>
            <person name="Pupko T."/>
            <person name="Shuman H.A."/>
            <person name="Segal G."/>
        </authorList>
    </citation>
    <scope>NUCLEOTIDE SEQUENCE [LARGE SCALE GENOMIC DNA]</scope>
    <source>
        <strain evidence="1 2">ATCC 49180</strain>
    </source>
</reference>
<dbReference type="AlphaFoldDB" id="A0A0W0ZU69"/>
<gene>
    <name evidence="1" type="ORF">Ltuc_0563</name>
</gene>